<sequence length="114" mass="12935">MQIAYECAWQGFLYERIPPVSPESLSPLPPPANSVPLRRSTSPAESLPFGLNLITANICAHPNTATDWYCRTHQLYVSRSVLEAFHPLIWLVTALHKSVFNFLHLPRRWHSSVA</sequence>
<organism evidence="1 2">
    <name type="scientific">Zingiber officinale</name>
    <name type="common">Ginger</name>
    <name type="synonym">Amomum zingiber</name>
    <dbReference type="NCBI Taxonomy" id="94328"/>
    <lineage>
        <taxon>Eukaryota</taxon>
        <taxon>Viridiplantae</taxon>
        <taxon>Streptophyta</taxon>
        <taxon>Embryophyta</taxon>
        <taxon>Tracheophyta</taxon>
        <taxon>Spermatophyta</taxon>
        <taxon>Magnoliopsida</taxon>
        <taxon>Liliopsida</taxon>
        <taxon>Zingiberales</taxon>
        <taxon>Zingiberaceae</taxon>
        <taxon>Zingiber</taxon>
    </lineage>
</organism>
<reference evidence="1 2" key="1">
    <citation type="submission" date="2020-08" db="EMBL/GenBank/DDBJ databases">
        <title>Plant Genome Project.</title>
        <authorList>
            <person name="Zhang R.-G."/>
        </authorList>
    </citation>
    <scope>NUCLEOTIDE SEQUENCE [LARGE SCALE GENOMIC DNA]</scope>
    <source>
        <tissue evidence="1">Rhizome</tissue>
    </source>
</reference>
<proteinExistence type="predicted"/>
<dbReference type="AlphaFoldDB" id="A0A8J5M0D5"/>
<evidence type="ECO:0000313" key="2">
    <source>
        <dbReference type="Proteomes" id="UP000734854"/>
    </source>
</evidence>
<gene>
    <name evidence="1" type="ORF">ZIOFF_004413</name>
</gene>
<comment type="caution">
    <text evidence="1">The sequence shown here is derived from an EMBL/GenBank/DDBJ whole genome shotgun (WGS) entry which is preliminary data.</text>
</comment>
<keyword evidence="2" id="KW-1185">Reference proteome</keyword>
<evidence type="ECO:0000313" key="1">
    <source>
        <dbReference type="EMBL" id="KAG6539251.1"/>
    </source>
</evidence>
<protein>
    <submittedName>
        <fullName evidence="1">Uncharacterized protein</fullName>
    </submittedName>
</protein>
<name>A0A8J5M0D5_ZINOF</name>
<accession>A0A8J5M0D5</accession>
<dbReference type="Proteomes" id="UP000734854">
    <property type="component" value="Unassembled WGS sequence"/>
</dbReference>
<dbReference type="EMBL" id="JACMSC010000001">
    <property type="protein sequence ID" value="KAG6539251.1"/>
    <property type="molecule type" value="Genomic_DNA"/>
</dbReference>